<sequence length="75" mass="8927">MMAIAIDRFLCLQFPVIYRSLETHRFCLVRFLICLSYSLIGSFMPYLDYPVDEYSETCNYKKRSRDQSPAQPDLF</sequence>
<reference evidence="8" key="1">
    <citation type="submission" date="2016-11" db="UniProtKB">
        <authorList>
            <consortium name="WormBaseParasite"/>
        </authorList>
    </citation>
    <scope>IDENTIFICATION</scope>
</reference>
<keyword evidence="4 5" id="KW-0472">Membrane</keyword>
<dbReference type="Proteomes" id="UP000095287">
    <property type="component" value="Unplaced"/>
</dbReference>
<feature type="domain" description="G-protein coupled receptors family 1 profile" evidence="6">
    <location>
        <begin position="1"/>
        <end position="75"/>
    </location>
</feature>
<keyword evidence="2 5" id="KW-0812">Transmembrane</keyword>
<dbReference type="Pfam" id="PF10320">
    <property type="entry name" value="7TM_GPCR_Srsx"/>
    <property type="match status" value="1"/>
</dbReference>
<evidence type="ECO:0000256" key="3">
    <source>
        <dbReference type="ARBA" id="ARBA00022989"/>
    </source>
</evidence>
<evidence type="ECO:0000256" key="2">
    <source>
        <dbReference type="ARBA" id="ARBA00022692"/>
    </source>
</evidence>
<evidence type="ECO:0000313" key="8">
    <source>
        <dbReference type="WBParaSite" id="L893_g16003.t1"/>
    </source>
</evidence>
<dbReference type="GO" id="GO:0016020">
    <property type="term" value="C:membrane"/>
    <property type="evidence" value="ECO:0007669"/>
    <property type="project" value="UniProtKB-SubCell"/>
</dbReference>
<feature type="transmembrane region" description="Helical" evidence="5">
    <location>
        <begin position="27"/>
        <end position="47"/>
    </location>
</feature>
<protein>
    <submittedName>
        <fullName evidence="8">G_PROTEIN_RECEP_F1_2 domain-containing protein</fullName>
    </submittedName>
</protein>
<name>A0A1I7YFY4_9BILA</name>
<evidence type="ECO:0000313" key="7">
    <source>
        <dbReference type="Proteomes" id="UP000095287"/>
    </source>
</evidence>
<dbReference type="InterPro" id="IPR019424">
    <property type="entry name" value="7TM_GPCR_Srsx"/>
</dbReference>
<evidence type="ECO:0000256" key="5">
    <source>
        <dbReference type="SAM" id="Phobius"/>
    </source>
</evidence>
<dbReference type="InterPro" id="IPR017452">
    <property type="entry name" value="GPCR_Rhodpsn_7TM"/>
</dbReference>
<accession>A0A1I7YFY4</accession>
<dbReference type="SUPFAM" id="SSF81321">
    <property type="entry name" value="Family A G protein-coupled receptor-like"/>
    <property type="match status" value="1"/>
</dbReference>
<dbReference type="WBParaSite" id="L893_g16003.t1">
    <property type="protein sequence ID" value="L893_g16003.t1"/>
    <property type="gene ID" value="L893_g16003"/>
</dbReference>
<evidence type="ECO:0000256" key="4">
    <source>
        <dbReference type="ARBA" id="ARBA00023136"/>
    </source>
</evidence>
<keyword evidence="7" id="KW-1185">Reference proteome</keyword>
<proteinExistence type="predicted"/>
<dbReference type="PROSITE" id="PS50262">
    <property type="entry name" value="G_PROTEIN_RECEP_F1_2"/>
    <property type="match status" value="1"/>
</dbReference>
<keyword evidence="3 5" id="KW-1133">Transmembrane helix</keyword>
<comment type="subcellular location">
    <subcellularLocation>
        <location evidence="1">Membrane</location>
    </subcellularLocation>
</comment>
<organism evidence="7 8">
    <name type="scientific">Steinernema glaseri</name>
    <dbReference type="NCBI Taxonomy" id="37863"/>
    <lineage>
        <taxon>Eukaryota</taxon>
        <taxon>Metazoa</taxon>
        <taxon>Ecdysozoa</taxon>
        <taxon>Nematoda</taxon>
        <taxon>Chromadorea</taxon>
        <taxon>Rhabditida</taxon>
        <taxon>Tylenchina</taxon>
        <taxon>Panagrolaimomorpha</taxon>
        <taxon>Strongyloidoidea</taxon>
        <taxon>Steinernematidae</taxon>
        <taxon>Steinernema</taxon>
    </lineage>
</organism>
<evidence type="ECO:0000259" key="6">
    <source>
        <dbReference type="PROSITE" id="PS50262"/>
    </source>
</evidence>
<dbReference type="Gene3D" id="1.20.1070.10">
    <property type="entry name" value="Rhodopsin 7-helix transmembrane proteins"/>
    <property type="match status" value="1"/>
</dbReference>
<dbReference type="AlphaFoldDB" id="A0A1I7YFY4"/>
<evidence type="ECO:0000256" key="1">
    <source>
        <dbReference type="ARBA" id="ARBA00004370"/>
    </source>
</evidence>